<dbReference type="STRING" id="1247936.BN2475_1380004"/>
<dbReference type="EMBL" id="CYGX02000138">
    <property type="protein sequence ID" value="SIT49379.1"/>
    <property type="molecule type" value="Genomic_DNA"/>
</dbReference>
<keyword evidence="2" id="KW-1185">Reference proteome</keyword>
<accession>A0A1N7SPL1</accession>
<gene>
    <name evidence="1" type="ORF">BN2475_1380004</name>
</gene>
<proteinExistence type="predicted"/>
<sequence length="62" mass="6415">MGVKLLEHVWNAGPDGFEVAVPGHALSLLREKESRSGGDLLDTGKVTKSVGNGACGEAVTPR</sequence>
<name>A0A1N7SPL1_9BURK</name>
<dbReference type="Proteomes" id="UP000187012">
    <property type="component" value="Unassembled WGS sequence"/>
</dbReference>
<protein>
    <submittedName>
        <fullName evidence="1">Uncharacterized protein</fullName>
    </submittedName>
</protein>
<reference evidence="1 2" key="1">
    <citation type="submission" date="2016-12" db="EMBL/GenBank/DDBJ databases">
        <authorList>
            <person name="Song W.-J."/>
            <person name="Kurnit D.M."/>
        </authorList>
    </citation>
    <scope>NUCLEOTIDE SEQUENCE [LARGE SCALE GENOMIC DNA]</scope>
    <source>
        <strain evidence="1 2">STM7296</strain>
    </source>
</reference>
<evidence type="ECO:0000313" key="1">
    <source>
        <dbReference type="EMBL" id="SIT49379.1"/>
    </source>
</evidence>
<evidence type="ECO:0000313" key="2">
    <source>
        <dbReference type="Proteomes" id="UP000187012"/>
    </source>
</evidence>
<organism evidence="1 2">
    <name type="scientific">Paraburkholderia ribeironis</name>
    <dbReference type="NCBI Taxonomy" id="1247936"/>
    <lineage>
        <taxon>Bacteria</taxon>
        <taxon>Pseudomonadati</taxon>
        <taxon>Pseudomonadota</taxon>
        <taxon>Betaproteobacteria</taxon>
        <taxon>Burkholderiales</taxon>
        <taxon>Burkholderiaceae</taxon>
        <taxon>Paraburkholderia</taxon>
    </lineage>
</organism>
<dbReference type="AlphaFoldDB" id="A0A1N7SPL1"/>